<keyword evidence="3" id="KW-1185">Reference proteome</keyword>
<name>C5FWK4_ARTOC</name>
<dbReference type="EMBL" id="DS995706">
    <property type="protein sequence ID" value="EEQ34288.1"/>
    <property type="molecule type" value="Genomic_DNA"/>
</dbReference>
<dbReference type="RefSeq" id="XP_002845143.1">
    <property type="nucleotide sequence ID" value="XM_002845097.1"/>
</dbReference>
<evidence type="ECO:0000313" key="2">
    <source>
        <dbReference type="EMBL" id="EEQ34288.1"/>
    </source>
</evidence>
<dbReference type="Proteomes" id="UP000002035">
    <property type="component" value="Unassembled WGS sequence"/>
</dbReference>
<reference evidence="3" key="1">
    <citation type="journal article" date="2012" name="MBio">
        <title>Comparative genome analysis of Trichophyton rubrum and related dermatophytes reveals candidate genes involved in infection.</title>
        <authorList>
            <person name="Martinez D.A."/>
            <person name="Oliver B.G."/>
            <person name="Graeser Y."/>
            <person name="Goldberg J.M."/>
            <person name="Li W."/>
            <person name="Martinez-Rossi N.M."/>
            <person name="Monod M."/>
            <person name="Shelest E."/>
            <person name="Barton R.C."/>
            <person name="Birch E."/>
            <person name="Brakhage A.A."/>
            <person name="Chen Z."/>
            <person name="Gurr S.J."/>
            <person name="Heiman D."/>
            <person name="Heitman J."/>
            <person name="Kosti I."/>
            <person name="Rossi A."/>
            <person name="Saif S."/>
            <person name="Samalova M."/>
            <person name="Saunders C.W."/>
            <person name="Shea T."/>
            <person name="Summerbell R.C."/>
            <person name="Xu J."/>
            <person name="Young S."/>
            <person name="Zeng Q."/>
            <person name="Birren B.W."/>
            <person name="Cuomo C.A."/>
            <person name="White T.C."/>
        </authorList>
    </citation>
    <scope>NUCLEOTIDE SEQUENCE [LARGE SCALE GENOMIC DNA]</scope>
    <source>
        <strain evidence="3">ATCC MYA-4605 / CBS 113480</strain>
    </source>
</reference>
<feature type="compositionally biased region" description="Polar residues" evidence="1">
    <location>
        <begin position="77"/>
        <end position="86"/>
    </location>
</feature>
<feature type="region of interest" description="Disordered" evidence="1">
    <location>
        <begin position="77"/>
        <end position="103"/>
    </location>
</feature>
<proteinExistence type="predicted"/>
<protein>
    <submittedName>
        <fullName evidence="2">Uncharacterized protein</fullName>
    </submittedName>
</protein>
<dbReference type="GeneID" id="9226928"/>
<evidence type="ECO:0000313" key="3">
    <source>
        <dbReference type="Proteomes" id="UP000002035"/>
    </source>
</evidence>
<dbReference type="HOGENOM" id="CLU_2263138_0_0_1"/>
<dbReference type="AlphaFoldDB" id="C5FWK4"/>
<feature type="compositionally biased region" description="Basic and acidic residues" evidence="1">
    <location>
        <begin position="90"/>
        <end position="103"/>
    </location>
</feature>
<sequence>MEDWSSLVRVACRVEGDLWAALGTLSIRASSQLTSHIICEALNPPARGLDDKSCLSCPAIRWANELAARCNDDAQPDNQLALTQSGNEGGKTKEMGKDGRNYC</sequence>
<organism evidence="2 3">
    <name type="scientific">Arthroderma otae (strain ATCC MYA-4605 / CBS 113480)</name>
    <name type="common">Microsporum canis</name>
    <dbReference type="NCBI Taxonomy" id="554155"/>
    <lineage>
        <taxon>Eukaryota</taxon>
        <taxon>Fungi</taxon>
        <taxon>Dikarya</taxon>
        <taxon>Ascomycota</taxon>
        <taxon>Pezizomycotina</taxon>
        <taxon>Eurotiomycetes</taxon>
        <taxon>Eurotiomycetidae</taxon>
        <taxon>Onygenales</taxon>
        <taxon>Arthrodermataceae</taxon>
        <taxon>Microsporum</taxon>
    </lineage>
</organism>
<accession>C5FWK4</accession>
<gene>
    <name evidence="2" type="ORF">MCYG_07107</name>
</gene>
<evidence type="ECO:0000256" key="1">
    <source>
        <dbReference type="SAM" id="MobiDB-lite"/>
    </source>
</evidence>
<dbReference type="VEuPathDB" id="FungiDB:MCYG_07107"/>